<evidence type="ECO:0000313" key="3">
    <source>
        <dbReference type="EMBL" id="RDX77582.1"/>
    </source>
</evidence>
<feature type="compositionally biased region" description="Basic and acidic residues" evidence="1">
    <location>
        <begin position="233"/>
        <end position="251"/>
    </location>
</feature>
<gene>
    <name evidence="3" type="ORF">CR513_42270</name>
</gene>
<evidence type="ECO:0000256" key="1">
    <source>
        <dbReference type="SAM" id="MobiDB-lite"/>
    </source>
</evidence>
<feature type="region of interest" description="Disordered" evidence="1">
    <location>
        <begin position="232"/>
        <end position="251"/>
    </location>
</feature>
<keyword evidence="4" id="KW-1185">Reference proteome</keyword>
<feature type="non-terminal residue" evidence="3">
    <location>
        <position position="1"/>
    </location>
</feature>
<organism evidence="3 4">
    <name type="scientific">Mucuna pruriens</name>
    <name type="common">Velvet bean</name>
    <name type="synonym">Dolichos pruriens</name>
    <dbReference type="NCBI Taxonomy" id="157652"/>
    <lineage>
        <taxon>Eukaryota</taxon>
        <taxon>Viridiplantae</taxon>
        <taxon>Streptophyta</taxon>
        <taxon>Embryophyta</taxon>
        <taxon>Tracheophyta</taxon>
        <taxon>Spermatophyta</taxon>
        <taxon>Magnoliopsida</taxon>
        <taxon>eudicotyledons</taxon>
        <taxon>Gunneridae</taxon>
        <taxon>Pentapetalae</taxon>
        <taxon>rosids</taxon>
        <taxon>fabids</taxon>
        <taxon>Fabales</taxon>
        <taxon>Fabaceae</taxon>
        <taxon>Papilionoideae</taxon>
        <taxon>50 kb inversion clade</taxon>
        <taxon>NPAAA clade</taxon>
        <taxon>indigoferoid/millettioid clade</taxon>
        <taxon>Phaseoleae</taxon>
        <taxon>Mucuna</taxon>
    </lineage>
</organism>
<feature type="domain" description="Integrase catalytic" evidence="2">
    <location>
        <begin position="125"/>
        <end position="244"/>
    </location>
</feature>
<dbReference type="AlphaFoldDB" id="A0A371FH15"/>
<dbReference type="SUPFAM" id="SSF53098">
    <property type="entry name" value="Ribonuclease H-like"/>
    <property type="match status" value="1"/>
</dbReference>
<accession>A0A371FH15</accession>
<dbReference type="PANTHER" id="PTHR42648">
    <property type="entry name" value="TRANSPOSASE, PUTATIVE-RELATED"/>
    <property type="match status" value="1"/>
</dbReference>
<dbReference type="PROSITE" id="PS50994">
    <property type="entry name" value="INTEGRASE"/>
    <property type="match status" value="1"/>
</dbReference>
<dbReference type="InterPro" id="IPR036397">
    <property type="entry name" value="RNaseH_sf"/>
</dbReference>
<evidence type="ECO:0000259" key="2">
    <source>
        <dbReference type="PROSITE" id="PS50994"/>
    </source>
</evidence>
<protein>
    <recommendedName>
        <fullName evidence="2">Integrase catalytic domain-containing protein</fullName>
    </recommendedName>
</protein>
<dbReference type="EMBL" id="QJKJ01009136">
    <property type="protein sequence ID" value="RDX77582.1"/>
    <property type="molecule type" value="Genomic_DNA"/>
</dbReference>
<dbReference type="GO" id="GO:0015074">
    <property type="term" value="P:DNA integration"/>
    <property type="evidence" value="ECO:0007669"/>
    <property type="project" value="InterPro"/>
</dbReference>
<proteinExistence type="predicted"/>
<comment type="caution">
    <text evidence="3">The sequence shown here is derived from an EMBL/GenBank/DDBJ whole genome shotgun (WGS) entry which is preliminary data.</text>
</comment>
<sequence length="567" mass="66240">MSSQWLLTLHDEKKGLYSKILGLSQEDGLSLESKIVGIGRIGEYPFPSIDNVLFIEGLKHKLLSISQLCDNEYDVFFNKRECIKLEHAGLKLISKLKKHNLTDLLYDACQKGKQVKESFESKSIVSICRLLELLYIDLFGPTKIASMSRKRYGLVMVDDYSRWTRVMFLIHIDELFKFFFIFYKRVQNKKDINITSTRSDHGREFKNENFQRFYEEHGILHNFSYPRTPQRNEVMERKNRSSRDGKNHTPYELWKDRQPNISYFHHFRCECFIMNTKDSLGKFNSKLDKEKLLGYSNASKTYKVIIRANESLADLNLENLQMLSKELCFDEDPKEDKSDLSSRNWQMKTYHLEQFILGNVQDKAQVVLLSKVEPKSIDDALLDEGWIKAMQEEVDQNKLDENGKVVRNKARLEAICIFYSLQLNHMRLHQMNLKRLFMAQTSNSCLILKKLSSFLMKNEDGIYIHQTKYVKELIKKFNLEDCKSMSIPKHTTSILTLDDSNKKVDQTSYRGMIGSLLYLTTSRLDIVFSVCLCACFQVDPRESHLTIVKHIFRYLKGITNLGLLSTG</sequence>
<dbReference type="InterPro" id="IPR001584">
    <property type="entry name" value="Integrase_cat-core"/>
</dbReference>
<reference evidence="3" key="1">
    <citation type="submission" date="2018-05" db="EMBL/GenBank/DDBJ databases">
        <title>Draft genome of Mucuna pruriens seed.</title>
        <authorList>
            <person name="Nnadi N.E."/>
            <person name="Vos R."/>
            <person name="Hasami M.H."/>
            <person name="Devisetty U.K."/>
            <person name="Aguiy J.C."/>
        </authorList>
    </citation>
    <scope>NUCLEOTIDE SEQUENCE [LARGE SCALE GENOMIC DNA]</scope>
    <source>
        <strain evidence="3">JCA_2017</strain>
    </source>
</reference>
<dbReference type="Gene3D" id="3.30.420.10">
    <property type="entry name" value="Ribonuclease H-like superfamily/Ribonuclease H"/>
    <property type="match status" value="1"/>
</dbReference>
<dbReference type="InterPro" id="IPR012337">
    <property type="entry name" value="RNaseH-like_sf"/>
</dbReference>
<name>A0A371FH15_MUCPR</name>
<dbReference type="InterPro" id="IPR039537">
    <property type="entry name" value="Retrotran_Ty1/copia-like"/>
</dbReference>
<evidence type="ECO:0000313" key="4">
    <source>
        <dbReference type="Proteomes" id="UP000257109"/>
    </source>
</evidence>
<dbReference type="Pfam" id="PF00665">
    <property type="entry name" value="rve"/>
    <property type="match status" value="1"/>
</dbReference>
<dbReference type="OrthoDB" id="2014122at2759"/>
<dbReference type="GO" id="GO:0003676">
    <property type="term" value="F:nucleic acid binding"/>
    <property type="evidence" value="ECO:0007669"/>
    <property type="project" value="InterPro"/>
</dbReference>
<dbReference type="Proteomes" id="UP000257109">
    <property type="component" value="Unassembled WGS sequence"/>
</dbReference>
<dbReference type="PANTHER" id="PTHR42648:SF32">
    <property type="entry name" value="RIBONUCLEASE H-LIKE DOMAIN, GAG-PRE-INTEGRASE DOMAIN PROTEIN-RELATED"/>
    <property type="match status" value="1"/>
</dbReference>